<gene>
    <name evidence="2" type="ORF">K9B37_11005</name>
</gene>
<dbReference type="Proteomes" id="UP000704176">
    <property type="component" value="Unassembled WGS sequence"/>
</dbReference>
<sequence>MYQLQQFIDRRLSLVFKRQLHRYWFLPVRYFFNLTNGQEAIRDEEGMEVSNVQAALASALEAIEELRAADPSYSEDWRGWHLEVVDASGRIVQRFPLVDSVQH</sequence>
<evidence type="ECO:0000313" key="3">
    <source>
        <dbReference type="Proteomes" id="UP000704176"/>
    </source>
</evidence>
<accession>A0ABS7VMN3</accession>
<evidence type="ECO:0000313" key="2">
    <source>
        <dbReference type="EMBL" id="MBZ6076804.1"/>
    </source>
</evidence>
<dbReference type="EMBL" id="JAIRBM010000007">
    <property type="protein sequence ID" value="MBZ6076804.1"/>
    <property type="molecule type" value="Genomic_DNA"/>
</dbReference>
<reference evidence="2 3" key="1">
    <citation type="submission" date="2021-09" db="EMBL/GenBank/DDBJ databases">
        <title>The complete genome sequence of a new microorganism.</title>
        <authorList>
            <person name="Zi Z."/>
        </authorList>
    </citation>
    <scope>NUCLEOTIDE SEQUENCE [LARGE SCALE GENOMIC DNA]</scope>
    <source>
        <strain evidence="2 3">WGZ8</strain>
    </source>
</reference>
<keyword evidence="3" id="KW-1185">Reference proteome</keyword>
<dbReference type="InterPro" id="IPR054189">
    <property type="entry name" value="DUF6894"/>
</dbReference>
<comment type="caution">
    <text evidence="2">The sequence shown here is derived from an EMBL/GenBank/DDBJ whole genome shotgun (WGS) entry which is preliminary data.</text>
</comment>
<protein>
    <recommendedName>
        <fullName evidence="1">DUF6894 domain-containing protein</fullName>
    </recommendedName>
</protein>
<evidence type="ECO:0000259" key="1">
    <source>
        <dbReference type="Pfam" id="PF21834"/>
    </source>
</evidence>
<dbReference type="Pfam" id="PF21834">
    <property type="entry name" value="DUF6894"/>
    <property type="match status" value="1"/>
</dbReference>
<feature type="domain" description="DUF6894" evidence="1">
    <location>
        <begin position="29"/>
        <end position="97"/>
    </location>
</feature>
<organism evidence="2 3">
    <name type="scientific">Microvirga puerhi</name>
    <dbReference type="NCBI Taxonomy" id="2876078"/>
    <lineage>
        <taxon>Bacteria</taxon>
        <taxon>Pseudomonadati</taxon>
        <taxon>Pseudomonadota</taxon>
        <taxon>Alphaproteobacteria</taxon>
        <taxon>Hyphomicrobiales</taxon>
        <taxon>Methylobacteriaceae</taxon>
        <taxon>Microvirga</taxon>
    </lineage>
</organism>
<proteinExistence type="predicted"/>
<name>A0ABS7VMN3_9HYPH</name>